<evidence type="ECO:0000256" key="2">
    <source>
        <dbReference type="SAM" id="MobiDB-lite"/>
    </source>
</evidence>
<feature type="compositionally biased region" description="Basic and acidic residues" evidence="2">
    <location>
        <begin position="1"/>
        <end position="10"/>
    </location>
</feature>
<organism evidence="3 4">
    <name type="scientific">Magallana gigas</name>
    <name type="common">Pacific oyster</name>
    <name type="synonym">Crassostrea gigas</name>
    <dbReference type="NCBI Taxonomy" id="29159"/>
    <lineage>
        <taxon>Eukaryota</taxon>
        <taxon>Metazoa</taxon>
        <taxon>Spiralia</taxon>
        <taxon>Lophotrochozoa</taxon>
        <taxon>Mollusca</taxon>
        <taxon>Bivalvia</taxon>
        <taxon>Autobranchia</taxon>
        <taxon>Pteriomorphia</taxon>
        <taxon>Ostreida</taxon>
        <taxon>Ostreoidea</taxon>
        <taxon>Ostreidae</taxon>
        <taxon>Magallana</taxon>
    </lineage>
</organism>
<protein>
    <submittedName>
        <fullName evidence="3">Uncharacterized protein</fullName>
    </submittedName>
</protein>
<dbReference type="Proteomes" id="UP000005408">
    <property type="component" value="Unassembled WGS sequence"/>
</dbReference>
<dbReference type="AlphaFoldDB" id="A0A8W8LVJ8"/>
<feature type="coiled-coil region" evidence="1">
    <location>
        <begin position="269"/>
        <end position="299"/>
    </location>
</feature>
<reference evidence="3" key="1">
    <citation type="submission" date="2022-08" db="UniProtKB">
        <authorList>
            <consortium name="EnsemblMetazoa"/>
        </authorList>
    </citation>
    <scope>IDENTIFICATION</scope>
    <source>
        <strain evidence="3">05x7-T-G4-1.051#20</strain>
    </source>
</reference>
<evidence type="ECO:0000313" key="4">
    <source>
        <dbReference type="Proteomes" id="UP000005408"/>
    </source>
</evidence>
<dbReference type="EnsemblMetazoa" id="G29321.2">
    <property type="protein sequence ID" value="G29321.2:cds"/>
    <property type="gene ID" value="G29321"/>
</dbReference>
<evidence type="ECO:0000256" key="1">
    <source>
        <dbReference type="SAM" id="Coils"/>
    </source>
</evidence>
<accession>A0A8W8LVJ8</accession>
<sequence>MKALAKERLEARKRKLQKKKEEVSEEVRLRSEDDLEQLEDMAQTQDLSSVQTAILEALDQRQTEERNVLMDIIQTARNSGAIIREAKQMTSQDLKTQLLKLEKDERTWKQVSMQAALHTDEGNLSKSEKDVMFKEVAQRRSEHQAILTEAMVYKLQLEEQSHRAQNPKMSDEESLEDLSVVLLADLQEKQATESATVQNLMQDMEEKELQEVKRVQRIAKREGWFDALTGMLFQLSGSDPTGEEAGLEILDKTMANMEEDWKKEKDMLIAEAKSENASEEELQSALKQLEHEQELKRKASLTAFCPSQLLL</sequence>
<keyword evidence="4" id="KW-1185">Reference proteome</keyword>
<name>A0A8W8LVJ8_MAGGI</name>
<feature type="region of interest" description="Disordered" evidence="2">
    <location>
        <begin position="1"/>
        <end position="26"/>
    </location>
</feature>
<proteinExistence type="predicted"/>
<keyword evidence="1" id="KW-0175">Coiled coil</keyword>
<evidence type="ECO:0000313" key="3">
    <source>
        <dbReference type="EnsemblMetazoa" id="G29321.2:cds"/>
    </source>
</evidence>